<sequence>MAGGDLGEIHAVTVATEDRALVLSGRAMRSISQFRAKALADLSKKMSRCKKGSREKVQRRQKSPTPNKQQPT</sequence>
<proteinExistence type="predicted"/>
<evidence type="ECO:0000256" key="1">
    <source>
        <dbReference type="SAM" id="MobiDB-lite"/>
    </source>
</evidence>
<dbReference type="AlphaFoldDB" id="A0A3Q9RPN3"/>
<reference evidence="2 3" key="1">
    <citation type="submission" date="2018-01" db="EMBL/GenBank/DDBJ databases">
        <title>Bacillus asahii Genome sequencing and assembly.</title>
        <authorList>
            <person name="Jiang H."/>
            <person name="Feng Y."/>
            <person name="Zhao F."/>
            <person name="Lin X."/>
        </authorList>
    </citation>
    <scope>NUCLEOTIDE SEQUENCE [LARGE SCALE GENOMIC DNA]</scope>
    <source>
        <strain evidence="2 3">OM18</strain>
    </source>
</reference>
<dbReference type="EMBL" id="CP026095">
    <property type="protein sequence ID" value="AZV44492.1"/>
    <property type="molecule type" value="Genomic_DNA"/>
</dbReference>
<protein>
    <submittedName>
        <fullName evidence="2">Transposase</fullName>
    </submittedName>
</protein>
<evidence type="ECO:0000313" key="2">
    <source>
        <dbReference type="EMBL" id="AZV44492.1"/>
    </source>
</evidence>
<feature type="region of interest" description="Disordered" evidence="1">
    <location>
        <begin position="43"/>
        <end position="72"/>
    </location>
</feature>
<evidence type="ECO:0000313" key="3">
    <source>
        <dbReference type="Proteomes" id="UP000283095"/>
    </source>
</evidence>
<dbReference type="KEGG" id="pasa:BAOM_3883"/>
<dbReference type="Proteomes" id="UP000283095">
    <property type="component" value="Chromosome"/>
</dbReference>
<gene>
    <name evidence="2" type="ORF">BAOM_3883</name>
</gene>
<accession>A0A3Q9RPN3</accession>
<feature type="compositionally biased region" description="Polar residues" evidence="1">
    <location>
        <begin position="63"/>
        <end position="72"/>
    </location>
</feature>
<organism evidence="2 3">
    <name type="scientific">Peribacillus asahii</name>
    <dbReference type="NCBI Taxonomy" id="228899"/>
    <lineage>
        <taxon>Bacteria</taxon>
        <taxon>Bacillati</taxon>
        <taxon>Bacillota</taxon>
        <taxon>Bacilli</taxon>
        <taxon>Bacillales</taxon>
        <taxon>Bacillaceae</taxon>
        <taxon>Peribacillus</taxon>
    </lineage>
</organism>
<name>A0A3Q9RPN3_9BACI</name>